<dbReference type="WBParaSite" id="ACOC_0000212201-mRNA-1">
    <property type="protein sequence ID" value="ACOC_0000212201-mRNA-1"/>
    <property type="gene ID" value="ACOC_0000212201"/>
</dbReference>
<proteinExistence type="predicted"/>
<gene>
    <name evidence="1" type="ORF">ACOC_LOCUS2123</name>
</gene>
<evidence type="ECO:0000313" key="3">
    <source>
        <dbReference type="WBParaSite" id="ACOC_0000212201-mRNA-1"/>
    </source>
</evidence>
<accession>A0A0R3PDS0</accession>
<keyword evidence="2" id="KW-1185">Reference proteome</keyword>
<dbReference type="AlphaFoldDB" id="A0A0R3PDS0"/>
<reference evidence="1 2" key="2">
    <citation type="submission" date="2018-11" db="EMBL/GenBank/DDBJ databases">
        <authorList>
            <consortium name="Pathogen Informatics"/>
        </authorList>
    </citation>
    <scope>NUCLEOTIDE SEQUENCE [LARGE SCALE GENOMIC DNA]</scope>
    <source>
        <strain evidence="1 2">Costa Rica</strain>
    </source>
</reference>
<evidence type="ECO:0000313" key="2">
    <source>
        <dbReference type="Proteomes" id="UP000267027"/>
    </source>
</evidence>
<dbReference type="EMBL" id="UYYA01000385">
    <property type="protein sequence ID" value="VDM53708.1"/>
    <property type="molecule type" value="Genomic_DNA"/>
</dbReference>
<name>A0A0R3PDS0_ANGCS</name>
<dbReference type="Proteomes" id="UP000267027">
    <property type="component" value="Unassembled WGS sequence"/>
</dbReference>
<evidence type="ECO:0000313" key="1">
    <source>
        <dbReference type="EMBL" id="VDM53708.1"/>
    </source>
</evidence>
<protein>
    <submittedName>
        <fullName evidence="1 3">Uncharacterized protein</fullName>
    </submittedName>
</protein>
<reference evidence="3" key="1">
    <citation type="submission" date="2017-02" db="UniProtKB">
        <authorList>
            <consortium name="WormBaseParasite"/>
        </authorList>
    </citation>
    <scope>IDENTIFICATION</scope>
</reference>
<organism evidence="3">
    <name type="scientific">Angiostrongylus costaricensis</name>
    <name type="common">Nematode worm</name>
    <dbReference type="NCBI Taxonomy" id="334426"/>
    <lineage>
        <taxon>Eukaryota</taxon>
        <taxon>Metazoa</taxon>
        <taxon>Ecdysozoa</taxon>
        <taxon>Nematoda</taxon>
        <taxon>Chromadorea</taxon>
        <taxon>Rhabditida</taxon>
        <taxon>Rhabditina</taxon>
        <taxon>Rhabditomorpha</taxon>
        <taxon>Strongyloidea</taxon>
        <taxon>Metastrongylidae</taxon>
        <taxon>Angiostrongylus</taxon>
    </lineage>
</organism>
<sequence>MIPQPEQSGFQILLNGRMNRMHSFSLQNCWKVVQTFCENEDIWGEFYLFEKVQMLIIYFSNILAGDV</sequence>